<proteinExistence type="predicted"/>
<gene>
    <name evidence="3" type="ORF">APORC_1011</name>
</gene>
<reference evidence="3 4" key="2">
    <citation type="submission" date="2019-09" db="EMBL/GenBank/DDBJ databases">
        <title>Taxonomic note: a critical rebuttal of the proposed division of the genus Arcobacter into six genera, emended descriptions of Arcobacter anaerophilus and the genus Arcobacter, and an assessment of genus-level boundaries for Epsilonproteobacteria using in silico genomic comparator tools.</title>
        <authorList>
            <person name="On S.L.W."/>
            <person name="Miller W.G."/>
            <person name="Biggs P."/>
            <person name="Cornelius A."/>
            <person name="Vandamme P."/>
        </authorList>
    </citation>
    <scope>NUCLEOTIDE SEQUENCE [LARGE SCALE GENOMIC DNA]</scope>
    <source>
        <strain evidence="3 4">CCUG 56899</strain>
    </source>
</reference>
<accession>A0A5C2HCJ1</accession>
<feature type="compositionally biased region" description="Gly residues" evidence="1">
    <location>
        <begin position="122"/>
        <end position="152"/>
    </location>
</feature>
<feature type="signal peptide" evidence="2">
    <location>
        <begin position="1"/>
        <end position="17"/>
    </location>
</feature>
<sequence>MKKILTTLIFLSSFSFSNTVNCLYVSGGGYSPFCATKIEYAPSIRSWVFVEGNGGRNSSITGFRNISIATGYKFNTVTEIYEIDNNYLQIDVTEYTKDPNKLQSFIDNPPKKDTGTNPDDGGSTGGNNGGSTGGDNGGSTGGDNGGSTGGDNGSDNETPITPNPNPQELYKYGLTFNEFNFLSGLTGLICGFLISNSILRRI</sequence>
<evidence type="ECO:0000256" key="1">
    <source>
        <dbReference type="SAM" id="MobiDB-lite"/>
    </source>
</evidence>
<evidence type="ECO:0000313" key="3">
    <source>
        <dbReference type="EMBL" id="QEP40613.1"/>
    </source>
</evidence>
<dbReference type="EMBL" id="CP036246">
    <property type="protein sequence ID" value="QEP40613.1"/>
    <property type="molecule type" value="Genomic_DNA"/>
</dbReference>
<evidence type="ECO:0000313" key="4">
    <source>
        <dbReference type="Proteomes" id="UP000322644"/>
    </source>
</evidence>
<dbReference type="KEGG" id="apoc:APORC_1011"/>
<feature type="region of interest" description="Disordered" evidence="1">
    <location>
        <begin position="101"/>
        <end position="166"/>
    </location>
</feature>
<reference evidence="3 4" key="1">
    <citation type="submission" date="2019-09" db="EMBL/GenBank/DDBJ databases">
        <title>Complete genome sequencing of four Arcobacter species reveals a diverse suite of mobile elements.</title>
        <authorList>
            <person name="Miller W.G."/>
            <person name="Yee E."/>
            <person name="Bono J.L."/>
        </authorList>
    </citation>
    <scope>NUCLEOTIDE SEQUENCE [LARGE SCALE GENOMIC DNA]</scope>
    <source>
        <strain evidence="3 4">CCUG 56899</strain>
    </source>
</reference>
<feature type="chain" id="PRO_5022949123" evidence="2">
    <location>
        <begin position="18"/>
        <end position="202"/>
    </location>
</feature>
<dbReference type="AlphaFoldDB" id="A0A5C2HCJ1"/>
<dbReference type="RefSeq" id="WP_066386428.1">
    <property type="nucleotide sequence ID" value="NZ_CP036246.2"/>
</dbReference>
<name>A0A5C2HCJ1_9BACT</name>
<protein>
    <submittedName>
        <fullName evidence="3">Uncharacterized protein</fullName>
    </submittedName>
</protein>
<evidence type="ECO:0000256" key="2">
    <source>
        <dbReference type="SAM" id="SignalP"/>
    </source>
</evidence>
<organism evidence="3 4">
    <name type="scientific">Arcobacter porcinus</name>
    <dbReference type="NCBI Taxonomy" id="1935204"/>
    <lineage>
        <taxon>Bacteria</taxon>
        <taxon>Pseudomonadati</taxon>
        <taxon>Campylobacterota</taxon>
        <taxon>Epsilonproteobacteria</taxon>
        <taxon>Campylobacterales</taxon>
        <taxon>Arcobacteraceae</taxon>
        <taxon>Arcobacter</taxon>
    </lineage>
</organism>
<keyword evidence="2" id="KW-0732">Signal</keyword>
<dbReference type="Proteomes" id="UP000322644">
    <property type="component" value="Chromosome"/>
</dbReference>